<comment type="similarity">
    <text evidence="5 6">Belongs to the XseA family.</text>
</comment>
<dbReference type="Proteomes" id="UP000671879">
    <property type="component" value="Chromosome"/>
</dbReference>
<keyword evidence="4 5" id="KW-0269">Exonuclease</keyword>
<dbReference type="EMBL" id="CP072943">
    <property type="protein sequence ID" value="QTX31248.1"/>
    <property type="molecule type" value="Genomic_DNA"/>
</dbReference>
<dbReference type="Pfam" id="PF02601">
    <property type="entry name" value="Exonuc_VII_L"/>
    <property type="match status" value="1"/>
</dbReference>
<dbReference type="GO" id="GO:0005737">
    <property type="term" value="C:cytoplasm"/>
    <property type="evidence" value="ECO:0007669"/>
    <property type="project" value="UniProtKB-SubCell"/>
</dbReference>
<protein>
    <recommendedName>
        <fullName evidence="5">Exodeoxyribonuclease 7 large subunit</fullName>
        <ecNumber evidence="5">3.1.11.6</ecNumber>
    </recommendedName>
    <alternativeName>
        <fullName evidence="5">Exodeoxyribonuclease VII large subunit</fullName>
        <shortName evidence="5">Exonuclease VII large subunit</shortName>
    </alternativeName>
</protein>
<feature type="domain" description="OB-fold nucleic acid binding" evidence="8">
    <location>
        <begin position="11"/>
        <end position="104"/>
    </location>
</feature>
<evidence type="ECO:0000256" key="3">
    <source>
        <dbReference type="ARBA" id="ARBA00022801"/>
    </source>
</evidence>
<dbReference type="InterPro" id="IPR020579">
    <property type="entry name" value="Exonuc_VII_lsu_C"/>
</dbReference>
<gene>
    <name evidence="5 9" type="primary">xseA</name>
    <name evidence="9" type="ORF">KAR29_07510</name>
</gene>
<keyword evidence="1 5" id="KW-0963">Cytoplasm</keyword>
<evidence type="ECO:0000256" key="6">
    <source>
        <dbReference type="RuleBase" id="RU004355"/>
    </source>
</evidence>
<dbReference type="GO" id="GO:0003676">
    <property type="term" value="F:nucleic acid binding"/>
    <property type="evidence" value="ECO:0007669"/>
    <property type="project" value="InterPro"/>
</dbReference>
<accession>A0A9Q7A9B9</accession>
<feature type="domain" description="Exonuclease VII large subunit C-terminal" evidence="7">
    <location>
        <begin position="129"/>
        <end position="346"/>
    </location>
</feature>
<dbReference type="CDD" id="cd04489">
    <property type="entry name" value="ExoVII_LU_OBF"/>
    <property type="match status" value="1"/>
</dbReference>
<dbReference type="KEGG" id="aram:KAR29_07510"/>
<dbReference type="GO" id="GO:0009318">
    <property type="term" value="C:exodeoxyribonuclease VII complex"/>
    <property type="evidence" value="ECO:0007669"/>
    <property type="project" value="UniProtKB-UniRule"/>
</dbReference>
<dbReference type="RefSeq" id="WP_274372395.1">
    <property type="nucleotide sequence ID" value="NZ_CP072943.1"/>
</dbReference>
<name>A0A9Q7A9B9_9BACT</name>
<sequence length="413" mass="44991">MPTKPNDSRALSVDEVTSRIDGLLRVDPVLASLRVRGELIEFKRHSSGHVYFSLGGSRSRLSAVLFRSDAVSVVTWPRTGDEVLVEGRLAVYPDRGVYQLYARRLLPLGEGAQARAKAELERRLSEEGLFDERHKRPLPLFPEKVVVVTSPTGAAFQDVIKVARGRFPSCALLLSPCLVQGLDAPSSIIRALARAASVEGAQALLLVRGGGSRDDLNPFDDERVVRAVRSVPLPLLTGLGHEVDSTLCDLAADASAPTPSAAAERLLPDRLALGRELRQIEARLGSATGRRLDRARSVTDDLSRRSVMALRRNVVQPLSERLDEASNRLDRALDVALDGRRRDLDALGAHLHVLSPLAPLARGFVACSDDEGRPLSRGGDVSPGMVLQLRFLDARGQARLERLDPLVLPKKEE</sequence>
<evidence type="ECO:0000256" key="2">
    <source>
        <dbReference type="ARBA" id="ARBA00022722"/>
    </source>
</evidence>
<comment type="catalytic activity">
    <reaction evidence="5 6">
        <text>Exonucleolytic cleavage in either 5'- to 3'- or 3'- to 5'-direction to yield nucleoside 5'-phosphates.</text>
        <dbReference type="EC" id="3.1.11.6"/>
    </reaction>
</comment>
<dbReference type="NCBIfam" id="TIGR00237">
    <property type="entry name" value="xseA"/>
    <property type="match status" value="1"/>
</dbReference>
<evidence type="ECO:0000259" key="8">
    <source>
        <dbReference type="Pfam" id="PF13742"/>
    </source>
</evidence>
<comment type="function">
    <text evidence="5">Bidirectionally degrades single-stranded DNA into large acid-insoluble oligonucleotides, which are then degraded further into small acid-soluble oligonucleotides.</text>
</comment>
<dbReference type="Pfam" id="PF13742">
    <property type="entry name" value="tRNA_anti_2"/>
    <property type="match status" value="1"/>
</dbReference>
<comment type="subunit">
    <text evidence="5">Heterooligomer composed of large and small subunits.</text>
</comment>
<dbReference type="HAMAP" id="MF_00378">
    <property type="entry name" value="Exonuc_7_L"/>
    <property type="match status" value="1"/>
</dbReference>
<dbReference type="PANTHER" id="PTHR30008">
    <property type="entry name" value="EXODEOXYRIBONUCLEASE 7 LARGE SUBUNIT"/>
    <property type="match status" value="1"/>
</dbReference>
<dbReference type="PANTHER" id="PTHR30008:SF0">
    <property type="entry name" value="EXODEOXYRIBONUCLEASE 7 LARGE SUBUNIT"/>
    <property type="match status" value="1"/>
</dbReference>
<evidence type="ECO:0000313" key="10">
    <source>
        <dbReference type="Proteomes" id="UP000671879"/>
    </source>
</evidence>
<evidence type="ECO:0000256" key="5">
    <source>
        <dbReference type="HAMAP-Rule" id="MF_00378"/>
    </source>
</evidence>
<dbReference type="GO" id="GO:0006308">
    <property type="term" value="P:DNA catabolic process"/>
    <property type="evidence" value="ECO:0007669"/>
    <property type="project" value="UniProtKB-UniRule"/>
</dbReference>
<proteinExistence type="inferred from homology"/>
<dbReference type="InterPro" id="IPR025824">
    <property type="entry name" value="OB-fold_nuc-bd_dom"/>
</dbReference>
<keyword evidence="10" id="KW-1185">Reference proteome</keyword>
<evidence type="ECO:0000256" key="1">
    <source>
        <dbReference type="ARBA" id="ARBA00022490"/>
    </source>
</evidence>
<dbReference type="AlphaFoldDB" id="A0A9Q7A9B9"/>
<evidence type="ECO:0000256" key="4">
    <source>
        <dbReference type="ARBA" id="ARBA00022839"/>
    </source>
</evidence>
<dbReference type="EC" id="3.1.11.6" evidence="5"/>
<keyword evidence="3 5" id="KW-0378">Hydrolase</keyword>
<comment type="subcellular location">
    <subcellularLocation>
        <location evidence="5 6">Cytoplasm</location>
    </subcellularLocation>
</comment>
<reference evidence="10" key="1">
    <citation type="submission" date="2021-04" db="EMBL/GenBank/DDBJ databases">
        <title>A novel Synergistetes isolate from a pyrite-forming mixed culture.</title>
        <authorList>
            <person name="Bunk B."/>
            <person name="Sproer C."/>
            <person name="Spring S."/>
            <person name="Pester M."/>
        </authorList>
    </citation>
    <scope>NUCLEOTIDE SEQUENCE [LARGE SCALE GENOMIC DNA]</scope>
    <source>
        <strain evidence="10">J.5.4.2-T.3.5.2</strain>
    </source>
</reference>
<organism evidence="9 10">
    <name type="scientific">Aminithiophilus ramosus</name>
    <dbReference type="NCBI Taxonomy" id="3029084"/>
    <lineage>
        <taxon>Bacteria</taxon>
        <taxon>Thermotogati</taxon>
        <taxon>Synergistota</taxon>
        <taxon>Synergistia</taxon>
        <taxon>Synergistales</taxon>
        <taxon>Aminithiophilaceae</taxon>
        <taxon>Aminithiophilus</taxon>
    </lineage>
</organism>
<keyword evidence="2 5" id="KW-0540">Nuclease</keyword>
<evidence type="ECO:0000259" key="7">
    <source>
        <dbReference type="Pfam" id="PF02601"/>
    </source>
</evidence>
<evidence type="ECO:0000313" key="9">
    <source>
        <dbReference type="EMBL" id="QTX31248.1"/>
    </source>
</evidence>
<dbReference type="InterPro" id="IPR003753">
    <property type="entry name" value="Exonuc_VII_L"/>
</dbReference>
<dbReference type="GO" id="GO:0008855">
    <property type="term" value="F:exodeoxyribonuclease VII activity"/>
    <property type="evidence" value="ECO:0007669"/>
    <property type="project" value="UniProtKB-UniRule"/>
</dbReference>